<proteinExistence type="predicted"/>
<reference evidence="1 2" key="1">
    <citation type="journal article" date="2021" name="Front. Microbiol.">
        <title>Aerobic Denitrification and Heterotrophic Sulfur Oxidation in the Genus Halomonas Revealed by Six Novel Species Characterizations and Genome-Based Analysis.</title>
        <authorList>
            <person name="Wang L."/>
            <person name="Shao Z."/>
        </authorList>
    </citation>
    <scope>NUCLEOTIDE SEQUENCE [LARGE SCALE GENOMIC DNA]</scope>
    <source>
        <strain evidence="1 2">MCCC 1A11058</strain>
    </source>
</reference>
<accession>A0ABS9ATX6</accession>
<protein>
    <submittedName>
        <fullName evidence="1">Uncharacterized protein</fullName>
    </submittedName>
</protein>
<keyword evidence="2" id="KW-1185">Reference proteome</keyword>
<dbReference type="Proteomes" id="UP001320272">
    <property type="component" value="Unassembled WGS sequence"/>
</dbReference>
<name>A0ABS9ATX6_9GAMM</name>
<evidence type="ECO:0000313" key="2">
    <source>
        <dbReference type="Proteomes" id="UP001320272"/>
    </source>
</evidence>
<dbReference type="EMBL" id="JABFTV010000006">
    <property type="protein sequence ID" value="MCE8025127.1"/>
    <property type="molecule type" value="Genomic_DNA"/>
</dbReference>
<organism evidence="1 2">
    <name type="scientific">Billgrantia aerodenitrificans</name>
    <dbReference type="NCBI Taxonomy" id="2733483"/>
    <lineage>
        <taxon>Bacteria</taxon>
        <taxon>Pseudomonadati</taxon>
        <taxon>Pseudomonadota</taxon>
        <taxon>Gammaproteobacteria</taxon>
        <taxon>Oceanospirillales</taxon>
        <taxon>Halomonadaceae</taxon>
        <taxon>Billgrantia</taxon>
    </lineage>
</organism>
<sequence>MFIGNEKTIRKGAFLRTMVVCLLLALALPVWVVLSRSIEASVEKKELEREVKTDRKAAAAWEDAERHGHFRQQALALLQLYKEICHLGGRNDVVTDVDGAITAGHVNLCSALADAAGRLKGERPLSLGAGVLPQALFHFSLMQAERERAIGPFFSQVECSEVAARLAQFGEQVTPCLPYEHWHYELLLTDKER</sequence>
<evidence type="ECO:0000313" key="1">
    <source>
        <dbReference type="EMBL" id="MCE8025127.1"/>
    </source>
</evidence>
<dbReference type="RefSeq" id="WP_234254262.1">
    <property type="nucleotide sequence ID" value="NZ_JABFTV010000006.1"/>
</dbReference>
<gene>
    <name evidence="1" type="ORF">HOP59_13425</name>
</gene>
<comment type="caution">
    <text evidence="1">The sequence shown here is derived from an EMBL/GenBank/DDBJ whole genome shotgun (WGS) entry which is preliminary data.</text>
</comment>